<dbReference type="PANTHER" id="PTHR30212">
    <property type="entry name" value="PROTEIN YIIM"/>
    <property type="match status" value="1"/>
</dbReference>
<sequence length="224" mass="24714">MNAKVLQIKIGLPTLLTFDDGTQFESAIRKQPVDKVFITTLGPQGNDVGLKAHHGGVDKAVFFMAADTFEKLNRLTGAQFDYQGTAIYGENLVLSALNEENVRIGDVYQIGDCLIEICQPRRPCSRLSKNTHNENMKETIFVHGLTGWYGRVLQEGQIHRGDAVILKRQGHPELTVMSLNQLLIDNSLSKISLIHTALAYAPLAAGFKRSLEGKLRGEDGRVKG</sequence>
<dbReference type="AlphaFoldDB" id="A0A4R2SWC7"/>
<name>A0A4R2SWC7_9PAST</name>
<dbReference type="OrthoDB" id="9786134at2"/>
<organism evidence="2 3">
    <name type="scientific">Cricetibacter osteomyelitidis</name>
    <dbReference type="NCBI Taxonomy" id="1521931"/>
    <lineage>
        <taxon>Bacteria</taxon>
        <taxon>Pseudomonadati</taxon>
        <taxon>Pseudomonadota</taxon>
        <taxon>Gammaproteobacteria</taxon>
        <taxon>Pasteurellales</taxon>
        <taxon>Pasteurellaceae</taxon>
        <taxon>Cricetibacter</taxon>
    </lineage>
</organism>
<dbReference type="SUPFAM" id="SSF50800">
    <property type="entry name" value="PK beta-barrel domain-like"/>
    <property type="match status" value="1"/>
</dbReference>
<protein>
    <submittedName>
        <fullName evidence="2">MOSC domain-containing protein YiiM</fullName>
    </submittedName>
</protein>
<dbReference type="GO" id="GO:0003824">
    <property type="term" value="F:catalytic activity"/>
    <property type="evidence" value="ECO:0007669"/>
    <property type="project" value="InterPro"/>
</dbReference>
<evidence type="ECO:0000313" key="2">
    <source>
        <dbReference type="EMBL" id="TCP88828.1"/>
    </source>
</evidence>
<dbReference type="PROSITE" id="PS51340">
    <property type="entry name" value="MOSC"/>
    <property type="match status" value="1"/>
</dbReference>
<gene>
    <name evidence="2" type="ORF">EDC44_1456</name>
</gene>
<evidence type="ECO:0000313" key="3">
    <source>
        <dbReference type="Proteomes" id="UP000295763"/>
    </source>
</evidence>
<keyword evidence="3" id="KW-1185">Reference proteome</keyword>
<dbReference type="EMBL" id="SLYB01000045">
    <property type="protein sequence ID" value="TCP88828.1"/>
    <property type="molecule type" value="Genomic_DNA"/>
</dbReference>
<dbReference type="PANTHER" id="PTHR30212:SF2">
    <property type="entry name" value="PROTEIN YIIM"/>
    <property type="match status" value="1"/>
</dbReference>
<dbReference type="GO" id="GO:0030151">
    <property type="term" value="F:molybdenum ion binding"/>
    <property type="evidence" value="ECO:0007669"/>
    <property type="project" value="InterPro"/>
</dbReference>
<dbReference type="InterPro" id="IPR052353">
    <property type="entry name" value="Benzoxazolinone_Detox_Enz"/>
</dbReference>
<dbReference type="InterPro" id="IPR011037">
    <property type="entry name" value="Pyrv_Knase-like_insert_dom_sf"/>
</dbReference>
<evidence type="ECO:0000259" key="1">
    <source>
        <dbReference type="PROSITE" id="PS51340"/>
    </source>
</evidence>
<dbReference type="Gene3D" id="2.40.33.20">
    <property type="entry name" value="PK beta-barrel domain-like"/>
    <property type="match status" value="1"/>
</dbReference>
<dbReference type="InterPro" id="IPR005302">
    <property type="entry name" value="MoCF_Sase_C"/>
</dbReference>
<dbReference type="Pfam" id="PF03473">
    <property type="entry name" value="MOSC"/>
    <property type="match status" value="1"/>
</dbReference>
<dbReference type="GO" id="GO:0030170">
    <property type="term" value="F:pyridoxal phosphate binding"/>
    <property type="evidence" value="ECO:0007669"/>
    <property type="project" value="InterPro"/>
</dbReference>
<dbReference type="Proteomes" id="UP000295763">
    <property type="component" value="Unassembled WGS sequence"/>
</dbReference>
<accession>A0A4R2SWC7</accession>
<feature type="domain" description="MOSC" evidence="1">
    <location>
        <begin position="30"/>
        <end position="167"/>
    </location>
</feature>
<proteinExistence type="predicted"/>
<reference evidence="2 3" key="1">
    <citation type="submission" date="2019-03" db="EMBL/GenBank/DDBJ databases">
        <title>Genomic Encyclopedia of Type Strains, Phase IV (KMG-IV): sequencing the most valuable type-strain genomes for metagenomic binning, comparative biology and taxonomic classification.</title>
        <authorList>
            <person name="Goeker M."/>
        </authorList>
    </citation>
    <scope>NUCLEOTIDE SEQUENCE [LARGE SCALE GENOMIC DNA]</scope>
    <source>
        <strain evidence="2 3">DSM 28404</strain>
    </source>
</reference>
<comment type="caution">
    <text evidence="2">The sequence shown here is derived from an EMBL/GenBank/DDBJ whole genome shotgun (WGS) entry which is preliminary data.</text>
</comment>